<dbReference type="InterPro" id="IPR003591">
    <property type="entry name" value="Leu-rich_rpt_typical-subtyp"/>
</dbReference>
<evidence type="ECO:0000256" key="1">
    <source>
        <dbReference type="ARBA" id="ARBA00022614"/>
    </source>
</evidence>
<keyword evidence="6" id="KW-1185">Reference proteome</keyword>
<dbReference type="InterPro" id="IPR050216">
    <property type="entry name" value="LRR_domain-containing"/>
</dbReference>
<dbReference type="Proteomes" id="UP001227230">
    <property type="component" value="Chromosome 18"/>
</dbReference>
<feature type="domain" description="Zer-1-like leucine-rich repeats region" evidence="4">
    <location>
        <begin position="165"/>
        <end position="226"/>
    </location>
</feature>
<reference evidence="5 6" key="1">
    <citation type="journal article" date="2023" name="Hortic Res">
        <title>The complete reference genome for grapevine (Vitis vinifera L.) genetics and breeding.</title>
        <authorList>
            <person name="Shi X."/>
            <person name="Cao S."/>
            <person name="Wang X."/>
            <person name="Huang S."/>
            <person name="Wang Y."/>
            <person name="Liu Z."/>
            <person name="Liu W."/>
            <person name="Leng X."/>
            <person name="Peng Y."/>
            <person name="Wang N."/>
            <person name="Wang Y."/>
            <person name="Ma Z."/>
            <person name="Xu X."/>
            <person name="Zhang F."/>
            <person name="Xue H."/>
            <person name="Zhong H."/>
            <person name="Wang Y."/>
            <person name="Zhang K."/>
            <person name="Velt A."/>
            <person name="Avia K."/>
            <person name="Holtgrawe D."/>
            <person name="Grimplet J."/>
            <person name="Matus J.T."/>
            <person name="Ware D."/>
            <person name="Wu X."/>
            <person name="Wang H."/>
            <person name="Liu C."/>
            <person name="Fang Y."/>
            <person name="Rustenholz C."/>
            <person name="Cheng Z."/>
            <person name="Xiao H."/>
            <person name="Zhou Y."/>
        </authorList>
    </citation>
    <scope>NUCLEOTIDE SEQUENCE [LARGE SCALE GENOMIC DNA]</scope>
    <source>
        <strain evidence="6">cv. Pinot noir / PN40024</strain>
        <tissue evidence="5">Leaf</tissue>
    </source>
</reference>
<accession>A0ABY9DXG8</accession>
<organism evidence="5 6">
    <name type="scientific">Vitis vinifera</name>
    <name type="common">Grape</name>
    <dbReference type="NCBI Taxonomy" id="29760"/>
    <lineage>
        <taxon>Eukaryota</taxon>
        <taxon>Viridiplantae</taxon>
        <taxon>Streptophyta</taxon>
        <taxon>Embryophyta</taxon>
        <taxon>Tracheophyta</taxon>
        <taxon>Spermatophyta</taxon>
        <taxon>Magnoliopsida</taxon>
        <taxon>eudicotyledons</taxon>
        <taxon>Gunneridae</taxon>
        <taxon>Pentapetalae</taxon>
        <taxon>rosids</taxon>
        <taxon>Vitales</taxon>
        <taxon>Vitaceae</taxon>
        <taxon>Viteae</taxon>
        <taxon>Vitis</taxon>
    </lineage>
</organism>
<keyword evidence="2" id="KW-0677">Repeat</keyword>
<evidence type="ECO:0000313" key="6">
    <source>
        <dbReference type="Proteomes" id="UP001227230"/>
    </source>
</evidence>
<dbReference type="Pfam" id="PF25013">
    <property type="entry name" value="LRR_Zer-1"/>
    <property type="match status" value="1"/>
</dbReference>
<sequence>MSKLRELNLSETTIIEVPSSIGHLKALQHLDLFSYESLRSLSESICNLSYLETLILVGCSNLKGLPEIKDDMENLKRLDLSFTGIEELPSSIGRLKALQHLDLSYCKSLRSLSESICNLSSLETLILAECSNLKGFPEIKDDMENLKRLDLSFTGIEELPSSIGRLKALQHLDLSYCESLRSLSERICNLSSLKTLILAGCSNLKGFPEIKDDMENLKRLDLSFTGIEELPSSIGRLKALQHLDLFFAKA</sequence>
<keyword evidence="1" id="KW-0433">Leucine-rich repeat</keyword>
<name>A0ABY9DXG8_VITVI</name>
<dbReference type="InterPro" id="IPR055414">
    <property type="entry name" value="LRR_R13L4/SHOC2-like"/>
</dbReference>
<gene>
    <name evidence="5" type="ORF">VitviT2T_029242</name>
</gene>
<evidence type="ECO:0000313" key="5">
    <source>
        <dbReference type="EMBL" id="WKA11773.1"/>
    </source>
</evidence>
<dbReference type="InterPro" id="IPR032675">
    <property type="entry name" value="LRR_dom_sf"/>
</dbReference>
<dbReference type="Pfam" id="PF23598">
    <property type="entry name" value="LRR_14"/>
    <property type="match status" value="1"/>
</dbReference>
<dbReference type="PANTHER" id="PTHR48051">
    <property type="match status" value="1"/>
</dbReference>
<evidence type="ECO:0000256" key="2">
    <source>
        <dbReference type="ARBA" id="ARBA00022737"/>
    </source>
</evidence>
<feature type="domain" description="Disease resistance R13L4/SHOC-2-like LRR" evidence="3">
    <location>
        <begin position="74"/>
        <end position="149"/>
    </location>
</feature>
<evidence type="ECO:0000259" key="3">
    <source>
        <dbReference type="Pfam" id="PF23598"/>
    </source>
</evidence>
<evidence type="ECO:0000259" key="4">
    <source>
        <dbReference type="Pfam" id="PF25013"/>
    </source>
</evidence>
<dbReference type="PANTHER" id="PTHR48051:SF1">
    <property type="entry name" value="RAS SUPPRESSOR PROTEIN 1"/>
    <property type="match status" value="1"/>
</dbReference>
<dbReference type="Gene3D" id="3.80.10.10">
    <property type="entry name" value="Ribonuclease Inhibitor"/>
    <property type="match status" value="2"/>
</dbReference>
<protein>
    <submittedName>
        <fullName evidence="5">Uncharacterized protein</fullName>
    </submittedName>
</protein>
<dbReference type="SUPFAM" id="SSF52058">
    <property type="entry name" value="L domain-like"/>
    <property type="match status" value="1"/>
</dbReference>
<dbReference type="InterPro" id="IPR056845">
    <property type="entry name" value="LRR_Zer-1"/>
</dbReference>
<dbReference type="SMART" id="SM00369">
    <property type="entry name" value="LRR_TYP"/>
    <property type="match status" value="4"/>
</dbReference>
<proteinExistence type="predicted"/>
<dbReference type="EMBL" id="CP126665">
    <property type="protein sequence ID" value="WKA11773.1"/>
    <property type="molecule type" value="Genomic_DNA"/>
</dbReference>